<dbReference type="AlphaFoldDB" id="A0A6D2HBG4"/>
<evidence type="ECO:0000256" key="6">
    <source>
        <dbReference type="ARBA" id="ARBA00047984"/>
    </source>
</evidence>
<keyword evidence="10" id="KW-1185">Reference proteome</keyword>
<dbReference type="PANTHER" id="PTHR18934">
    <property type="entry name" value="ATP-DEPENDENT RNA HELICASE"/>
    <property type="match status" value="1"/>
</dbReference>
<comment type="catalytic activity">
    <reaction evidence="6">
        <text>ATP + H2O = ADP + phosphate + H(+)</text>
        <dbReference type="Rhea" id="RHEA:13065"/>
        <dbReference type="ChEBI" id="CHEBI:15377"/>
        <dbReference type="ChEBI" id="CHEBI:15378"/>
        <dbReference type="ChEBI" id="CHEBI:30616"/>
        <dbReference type="ChEBI" id="CHEBI:43474"/>
        <dbReference type="ChEBI" id="CHEBI:456216"/>
        <dbReference type="EC" id="3.6.4.13"/>
    </reaction>
</comment>
<dbReference type="Pfam" id="PF26026">
    <property type="entry name" value="RNA_hel_CTD"/>
    <property type="match status" value="1"/>
</dbReference>
<dbReference type="Gene3D" id="1.20.120.1080">
    <property type="match status" value="1"/>
</dbReference>
<accession>A0A6D2HBG4</accession>
<dbReference type="Gene3D" id="3.40.50.300">
    <property type="entry name" value="P-loop containing nucleotide triphosphate hydrolases"/>
    <property type="match status" value="2"/>
</dbReference>
<organism evidence="9 10">
    <name type="scientific">Microthlaspi erraticum</name>
    <dbReference type="NCBI Taxonomy" id="1685480"/>
    <lineage>
        <taxon>Eukaryota</taxon>
        <taxon>Viridiplantae</taxon>
        <taxon>Streptophyta</taxon>
        <taxon>Embryophyta</taxon>
        <taxon>Tracheophyta</taxon>
        <taxon>Spermatophyta</taxon>
        <taxon>Magnoliopsida</taxon>
        <taxon>eudicotyledons</taxon>
        <taxon>Gunneridae</taxon>
        <taxon>Pentapetalae</taxon>
        <taxon>rosids</taxon>
        <taxon>malvids</taxon>
        <taxon>Brassicales</taxon>
        <taxon>Brassicaceae</taxon>
        <taxon>Coluteocarpeae</taxon>
        <taxon>Microthlaspi</taxon>
    </lineage>
</organism>
<dbReference type="GO" id="GO:0003723">
    <property type="term" value="F:RNA binding"/>
    <property type="evidence" value="ECO:0007669"/>
    <property type="project" value="TreeGrafter"/>
</dbReference>
<dbReference type="InterPro" id="IPR007502">
    <property type="entry name" value="Helicase-assoc_dom"/>
</dbReference>
<evidence type="ECO:0000256" key="3">
    <source>
        <dbReference type="ARBA" id="ARBA00022801"/>
    </source>
</evidence>
<evidence type="ECO:0000256" key="4">
    <source>
        <dbReference type="ARBA" id="ARBA00022806"/>
    </source>
</evidence>
<dbReference type="FunFam" id="3.40.50.300:FF:000819">
    <property type="entry name" value="ATP dependent RNA helicase, putative"/>
    <property type="match status" value="1"/>
</dbReference>
<feature type="domain" description="Helicase C-terminal" evidence="8">
    <location>
        <begin position="151"/>
        <end position="326"/>
    </location>
</feature>
<comment type="similarity">
    <text evidence="7">Belongs to the DExH box helicase family.</text>
</comment>
<evidence type="ECO:0000256" key="5">
    <source>
        <dbReference type="ARBA" id="ARBA00022840"/>
    </source>
</evidence>
<evidence type="ECO:0000256" key="1">
    <source>
        <dbReference type="ARBA" id="ARBA00012552"/>
    </source>
</evidence>
<dbReference type="GO" id="GO:0016787">
    <property type="term" value="F:hydrolase activity"/>
    <property type="evidence" value="ECO:0007669"/>
    <property type="project" value="UniProtKB-KW"/>
</dbReference>
<evidence type="ECO:0000259" key="8">
    <source>
        <dbReference type="PROSITE" id="PS51194"/>
    </source>
</evidence>
<dbReference type="InterPro" id="IPR048333">
    <property type="entry name" value="HA2_WH"/>
</dbReference>
<dbReference type="Pfam" id="PF21010">
    <property type="entry name" value="HA2_C"/>
    <property type="match status" value="1"/>
</dbReference>
<dbReference type="FunFam" id="1.20.120.1080:FF:000002">
    <property type="entry name" value="Putative ATP-dependent RNA helicase DHX36"/>
    <property type="match status" value="1"/>
</dbReference>
<sequence>GDFLLIILKSLIEKQSSDNTSRKLKIILMSATVDADLFSGYFAHCPVITAQGRTHPVTTHFLEEIYERTSYLLAPDSPAALRSDSSIKDKLGSVNDRRGKKNLVLAGWGDDYLLSEDCLNPFYVSNNYNSYSDQTQQNLKRLNEDAIDYELLEELICHIDDTCEEGAILVFLPGVAEIYALLDRLAASYRFRGPCADWLLPLHSSVASTEQKKVFMRPPEDIRKVIIATNIAETSITIDDVVYVIDSGKHKENRYNPHKKLSSMVEDWISKANVRQRAGRAGRVKPGICFSLYTRHRFEKLMRPYQVPEMLRMPLVELCLQIKLLGLGHIKPFLSKALEPPSEGAITSAISLLHEVGAVEGDEELTPLGHHLAKLPVDVLIGKMLLYGAIFGCLSPILSIAAFLSYKSPFVYPKDEKQNADRAKLALLSDNLDKSIDLNNSDKQSDHLLMMVAYDKWVKILNERGMSAAQRFCESKFLSSSVMRMIRDMRVQFGTLLADIGLINLPKTGEFAGRRKENLDVWFCDKTQPFNMYSQQPEVVKAILCAGLYPNIAANDKGITETAVNSLTKQGNQTKSYSAWYDGRREVHIHPSSINSNFKAFQYPFLVFLEKVETHKVYLRDTTIVSPFSILLFGGSINVHHQSGSVTIDGWLKLAAPAQTAVLFKELRLTLHSILRDLIRKPEKSGIVHNEVVKSMVHLLIEEGKPQHN</sequence>
<dbReference type="Pfam" id="PF07717">
    <property type="entry name" value="OB_NTP_bind"/>
    <property type="match status" value="1"/>
</dbReference>
<dbReference type="SUPFAM" id="SSF52540">
    <property type="entry name" value="P-loop containing nucleoside triphosphate hydrolases"/>
    <property type="match status" value="1"/>
</dbReference>
<dbReference type="GO" id="GO:0005524">
    <property type="term" value="F:ATP binding"/>
    <property type="evidence" value="ECO:0007669"/>
    <property type="project" value="UniProtKB-KW"/>
</dbReference>
<protein>
    <recommendedName>
        <fullName evidence="1">RNA helicase</fullName>
        <ecNumber evidence="1">3.6.4.13</ecNumber>
    </recommendedName>
</protein>
<dbReference type="InterPro" id="IPR001650">
    <property type="entry name" value="Helicase_C-like"/>
</dbReference>
<proteinExistence type="inferred from homology"/>
<dbReference type="InterPro" id="IPR027417">
    <property type="entry name" value="P-loop_NTPase"/>
</dbReference>
<dbReference type="Pfam" id="PF04408">
    <property type="entry name" value="WHD_HA2"/>
    <property type="match status" value="1"/>
</dbReference>
<feature type="non-terminal residue" evidence="9">
    <location>
        <position position="1"/>
    </location>
</feature>
<dbReference type="Proteomes" id="UP000467841">
    <property type="component" value="Unassembled WGS sequence"/>
</dbReference>
<dbReference type="PROSITE" id="PS51194">
    <property type="entry name" value="HELICASE_CTER"/>
    <property type="match status" value="1"/>
</dbReference>
<evidence type="ECO:0000313" key="9">
    <source>
        <dbReference type="EMBL" id="CAA7013016.1"/>
    </source>
</evidence>
<keyword evidence="3" id="KW-0378">Hydrolase</keyword>
<dbReference type="CDD" id="cd18791">
    <property type="entry name" value="SF2_C_RHA"/>
    <property type="match status" value="1"/>
</dbReference>
<dbReference type="GO" id="GO:0003724">
    <property type="term" value="F:RNA helicase activity"/>
    <property type="evidence" value="ECO:0007669"/>
    <property type="project" value="UniProtKB-EC"/>
</dbReference>
<dbReference type="SMART" id="SM00490">
    <property type="entry name" value="HELICc"/>
    <property type="match status" value="1"/>
</dbReference>
<evidence type="ECO:0000256" key="2">
    <source>
        <dbReference type="ARBA" id="ARBA00022741"/>
    </source>
</evidence>
<evidence type="ECO:0000256" key="7">
    <source>
        <dbReference type="ARBA" id="ARBA00060772"/>
    </source>
</evidence>
<keyword evidence="2" id="KW-0547">Nucleotide-binding</keyword>
<dbReference type="InterPro" id="IPR011709">
    <property type="entry name" value="DEAD-box_helicase_OB_fold"/>
</dbReference>
<dbReference type="InterPro" id="IPR059023">
    <property type="entry name" value="RNA_hel_CTD"/>
</dbReference>
<dbReference type="Pfam" id="PF00271">
    <property type="entry name" value="Helicase_C"/>
    <property type="match status" value="1"/>
</dbReference>
<reference evidence="9" key="1">
    <citation type="submission" date="2020-01" db="EMBL/GenBank/DDBJ databases">
        <authorList>
            <person name="Mishra B."/>
        </authorList>
    </citation>
    <scope>NUCLEOTIDE SEQUENCE [LARGE SCALE GENOMIC DNA]</scope>
</reference>
<evidence type="ECO:0000313" key="10">
    <source>
        <dbReference type="Proteomes" id="UP000467841"/>
    </source>
</evidence>
<dbReference type="EMBL" id="CACVBM020000020">
    <property type="protein sequence ID" value="CAA7013016.1"/>
    <property type="molecule type" value="Genomic_DNA"/>
</dbReference>
<dbReference type="PANTHER" id="PTHR18934:SF246">
    <property type="entry name" value="DEXH-BOX ATP-DEPENDENT RNA HELICASE DEXH4, CHLOROPLASTIC-RELATED"/>
    <property type="match status" value="1"/>
</dbReference>
<dbReference type="OrthoDB" id="5600252at2759"/>
<comment type="caution">
    <text evidence="9">The sequence shown here is derived from an EMBL/GenBank/DDBJ whole genome shotgun (WGS) entry which is preliminary data.</text>
</comment>
<keyword evidence="4" id="KW-0347">Helicase</keyword>
<name>A0A6D2HBG4_9BRAS</name>
<dbReference type="EC" id="3.6.4.13" evidence="1"/>
<dbReference type="SMART" id="SM00847">
    <property type="entry name" value="HA2"/>
    <property type="match status" value="1"/>
</dbReference>
<gene>
    <name evidence="9" type="ORF">MERR_LOCUS250</name>
</gene>
<keyword evidence="5" id="KW-0067">ATP-binding</keyword>